<dbReference type="EC" id="5.2.1.8" evidence="4"/>
<comment type="catalytic activity">
    <reaction evidence="1 4">
        <text>[protein]-peptidylproline (omega=180) = [protein]-peptidylproline (omega=0)</text>
        <dbReference type="Rhea" id="RHEA:16237"/>
        <dbReference type="Rhea" id="RHEA-COMP:10747"/>
        <dbReference type="Rhea" id="RHEA-COMP:10748"/>
        <dbReference type="ChEBI" id="CHEBI:83833"/>
        <dbReference type="ChEBI" id="CHEBI:83834"/>
        <dbReference type="EC" id="5.2.1.8"/>
    </reaction>
</comment>
<comment type="caution">
    <text evidence="6">The sequence shown here is derived from an EMBL/GenBank/DDBJ whole genome shotgun (WGS) entry which is preliminary data.</text>
</comment>
<accession>A0A811YS07</accession>
<dbReference type="PIRSF" id="PIRSF001467">
    <property type="entry name" value="Peptidylpro_ismrse"/>
    <property type="match status" value="1"/>
</dbReference>
<keyword evidence="7" id="KW-1185">Reference proteome</keyword>
<keyword evidence="2 4" id="KW-0697">Rotamase</keyword>
<dbReference type="PANTHER" id="PTHR11071:SF561">
    <property type="entry name" value="PEPTIDYL-PROLYL CIS-TRANS ISOMERASE D-RELATED"/>
    <property type="match status" value="1"/>
</dbReference>
<dbReference type="InterPro" id="IPR029000">
    <property type="entry name" value="Cyclophilin-like_dom_sf"/>
</dbReference>
<evidence type="ECO:0000313" key="7">
    <source>
        <dbReference type="Proteomes" id="UP000645828"/>
    </source>
</evidence>
<dbReference type="GO" id="GO:0006457">
    <property type="term" value="P:protein folding"/>
    <property type="evidence" value="ECO:0007669"/>
    <property type="project" value="TreeGrafter"/>
</dbReference>
<keyword evidence="3 4" id="KW-0413">Isomerase</keyword>
<evidence type="ECO:0000256" key="2">
    <source>
        <dbReference type="ARBA" id="ARBA00023110"/>
    </source>
</evidence>
<dbReference type="Gene3D" id="2.40.100.10">
    <property type="entry name" value="Cyclophilin-like"/>
    <property type="match status" value="1"/>
</dbReference>
<dbReference type="Proteomes" id="UP000645828">
    <property type="component" value="Unassembled WGS sequence"/>
</dbReference>
<dbReference type="Pfam" id="PF00160">
    <property type="entry name" value="Pro_isomerase"/>
    <property type="match status" value="1"/>
</dbReference>
<dbReference type="PRINTS" id="PR00153">
    <property type="entry name" value="CSAPPISMRASE"/>
</dbReference>
<reference evidence="6" key="1">
    <citation type="submission" date="2020-12" db="EMBL/GenBank/DDBJ databases">
        <authorList>
            <consortium name="Molecular Ecology Group"/>
        </authorList>
    </citation>
    <scope>NUCLEOTIDE SEQUENCE</scope>
    <source>
        <strain evidence="6">TBG_1078</strain>
    </source>
</reference>
<dbReference type="InterPro" id="IPR024936">
    <property type="entry name" value="Cyclophilin-type_PPIase"/>
</dbReference>
<dbReference type="InterPro" id="IPR002130">
    <property type="entry name" value="Cyclophilin-type_PPIase_dom"/>
</dbReference>
<evidence type="ECO:0000256" key="1">
    <source>
        <dbReference type="ARBA" id="ARBA00000971"/>
    </source>
</evidence>
<dbReference type="GO" id="GO:0003755">
    <property type="term" value="F:peptidyl-prolyl cis-trans isomerase activity"/>
    <property type="evidence" value="ECO:0007669"/>
    <property type="project" value="UniProtKB-UniRule"/>
</dbReference>
<dbReference type="PROSITE" id="PS50072">
    <property type="entry name" value="CSA_PPIASE_2"/>
    <property type="match status" value="1"/>
</dbReference>
<feature type="domain" description="PPIase cyclophilin-type" evidence="5">
    <location>
        <begin position="1"/>
        <end position="116"/>
    </location>
</feature>
<dbReference type="GO" id="GO:0016018">
    <property type="term" value="F:cyclosporin A binding"/>
    <property type="evidence" value="ECO:0007669"/>
    <property type="project" value="TreeGrafter"/>
</dbReference>
<dbReference type="AlphaFoldDB" id="A0A811YS07"/>
<dbReference type="GO" id="GO:0005737">
    <property type="term" value="C:cytoplasm"/>
    <property type="evidence" value="ECO:0007669"/>
    <property type="project" value="TreeGrafter"/>
</dbReference>
<proteinExistence type="inferred from homology"/>
<evidence type="ECO:0000256" key="4">
    <source>
        <dbReference type="RuleBase" id="RU363019"/>
    </source>
</evidence>
<evidence type="ECO:0000313" key="6">
    <source>
        <dbReference type="EMBL" id="CAD7679055.1"/>
    </source>
</evidence>
<sequence>MKIKLFADVVPKMTKNCRQFYTGEFRRVPCLECVSTCHRVIMGFMIQSGDFVNGDGTRVASIYWGGGGAFAGESFKLRHSAQLQAYFSGPSTNGRQFFITCSKCDWLDGEHVAFGEKNNH</sequence>
<dbReference type="EMBL" id="CAJHUB010000681">
    <property type="protein sequence ID" value="CAD7679055.1"/>
    <property type="molecule type" value="Genomic_DNA"/>
</dbReference>
<evidence type="ECO:0000256" key="3">
    <source>
        <dbReference type="ARBA" id="ARBA00023235"/>
    </source>
</evidence>
<dbReference type="SUPFAM" id="SSF50891">
    <property type="entry name" value="Cyclophilin-like"/>
    <property type="match status" value="1"/>
</dbReference>
<comment type="function">
    <text evidence="4">PPIases accelerate the folding of proteins. It catalyzes the cis-trans isomerization of proline imidic peptide bonds in oligopeptides.</text>
</comment>
<protein>
    <recommendedName>
        <fullName evidence="4">Peptidyl-prolyl cis-trans isomerase</fullName>
        <shortName evidence="4">PPIase</shortName>
        <ecNumber evidence="4">5.2.1.8</ecNumber>
    </recommendedName>
</protein>
<organism evidence="6 7">
    <name type="scientific">Nyctereutes procyonoides</name>
    <name type="common">Raccoon dog</name>
    <name type="synonym">Canis procyonoides</name>
    <dbReference type="NCBI Taxonomy" id="34880"/>
    <lineage>
        <taxon>Eukaryota</taxon>
        <taxon>Metazoa</taxon>
        <taxon>Chordata</taxon>
        <taxon>Craniata</taxon>
        <taxon>Vertebrata</taxon>
        <taxon>Euteleostomi</taxon>
        <taxon>Mammalia</taxon>
        <taxon>Eutheria</taxon>
        <taxon>Laurasiatheria</taxon>
        <taxon>Carnivora</taxon>
        <taxon>Caniformia</taxon>
        <taxon>Canidae</taxon>
        <taxon>Nyctereutes</taxon>
    </lineage>
</organism>
<name>A0A811YS07_NYCPR</name>
<evidence type="ECO:0000259" key="5">
    <source>
        <dbReference type="PROSITE" id="PS50072"/>
    </source>
</evidence>
<gene>
    <name evidence="6" type="ORF">NYPRO_LOCUS11853</name>
</gene>
<dbReference type="PANTHER" id="PTHR11071">
    <property type="entry name" value="PEPTIDYL-PROLYL CIS-TRANS ISOMERASE"/>
    <property type="match status" value="1"/>
</dbReference>
<comment type="similarity">
    <text evidence="4">Belongs to the cyclophilin-type PPIase family.</text>
</comment>